<keyword evidence="4" id="KW-1185">Reference proteome</keyword>
<dbReference type="PROSITE" id="PS51257">
    <property type="entry name" value="PROKAR_LIPOPROTEIN"/>
    <property type="match status" value="1"/>
</dbReference>
<evidence type="ECO:0000313" key="3">
    <source>
        <dbReference type="EMBL" id="EHG20981.1"/>
    </source>
</evidence>
<dbReference type="HOGENOM" id="CLU_083301_0_0_10"/>
<dbReference type="Proteomes" id="UP000015993">
    <property type="component" value="Unassembled WGS sequence"/>
</dbReference>
<protein>
    <recommendedName>
        <fullName evidence="2">DUF4923 domain-containing protein</fullName>
    </recommendedName>
</protein>
<gene>
    <name evidence="3" type="ORF">HMPREF9332_01930</name>
</gene>
<reference evidence="3 4" key="1">
    <citation type="submission" date="2011-08" db="EMBL/GenBank/DDBJ databases">
        <title>The Genome Sequence of Prevotella sp. oral taxon 302 str. F0323.</title>
        <authorList>
            <consortium name="The Broad Institute Genome Sequencing Platform"/>
            <person name="Earl A."/>
            <person name="Ward D."/>
            <person name="Feldgarden M."/>
            <person name="Gevers D."/>
            <person name="Izard J."/>
            <person name="Blanton J.M."/>
            <person name="Baranova O.V."/>
            <person name="Tanner A.C."/>
            <person name="Dewhirst F.E."/>
            <person name="Young S.K."/>
            <person name="Zeng Q."/>
            <person name="Gargeya S."/>
            <person name="Fitzgerald M."/>
            <person name="Haas B."/>
            <person name="Abouelleil A."/>
            <person name="Alvarado L."/>
            <person name="Arachchi H.M."/>
            <person name="Berlin A."/>
            <person name="Brown A."/>
            <person name="Chapman S.B."/>
            <person name="Chen Z."/>
            <person name="Dunbar C."/>
            <person name="Freedman E."/>
            <person name="Gearin G."/>
            <person name="Gellesch M."/>
            <person name="Goldberg J."/>
            <person name="Griggs A."/>
            <person name="Gujja S."/>
            <person name="Heiman D."/>
            <person name="Howarth C."/>
            <person name="Larson L."/>
            <person name="Lui A."/>
            <person name="MacDonald P.J.P."/>
            <person name="Montmayeur A."/>
            <person name="Murphy C."/>
            <person name="Neiman D."/>
            <person name="Pearson M."/>
            <person name="Priest M."/>
            <person name="Roberts A."/>
            <person name="Saif S."/>
            <person name="Shea T."/>
            <person name="Shenoy N."/>
            <person name="Sisk P."/>
            <person name="Stolte C."/>
            <person name="Sykes S."/>
            <person name="Wortman J."/>
            <person name="Nusbaum C."/>
            <person name="Birren B."/>
        </authorList>
    </citation>
    <scope>NUCLEOTIDE SEQUENCE [LARGE SCALE GENOMIC DNA]</scope>
    <source>
        <strain evidence="3 4">F0323</strain>
    </source>
</reference>
<feature type="chain" id="PRO_5003477219" description="DUF4923 domain-containing protein" evidence="1">
    <location>
        <begin position="23"/>
        <end position="220"/>
    </location>
</feature>
<dbReference type="RefSeq" id="WP_009348471.1">
    <property type="nucleotide sequence ID" value="NZ_JH376837.1"/>
</dbReference>
<name>G5GEC8_9BACT</name>
<proteinExistence type="predicted"/>
<feature type="signal peptide" evidence="1">
    <location>
        <begin position="1"/>
        <end position="22"/>
    </location>
</feature>
<feature type="domain" description="DUF4923" evidence="2">
    <location>
        <begin position="60"/>
        <end position="220"/>
    </location>
</feature>
<sequence length="220" mass="22988">MKRKVFLAAAVVAAGLTLTSCGTTGNASLSNVLGGTTTTAANNQKSESTTSLFGNILSSFLGSKTITEEDLYGTWKYTSTDCVFETENLLKKAGGAVAANKIESEINEKLSKVGIKPGACTFTFNKDKTFKANVGGRNLSGTYALDSKNKTIKFSTLFGLGSMTANVAKSNGKISLLFDSDRLLKLAALLGSASGNTTLSTLSKLAGSYDGMKLGLQMEK</sequence>
<organism evidence="3 4">
    <name type="scientific">Alloprevotella rava F0323</name>
    <dbReference type="NCBI Taxonomy" id="679199"/>
    <lineage>
        <taxon>Bacteria</taxon>
        <taxon>Pseudomonadati</taxon>
        <taxon>Bacteroidota</taxon>
        <taxon>Bacteroidia</taxon>
        <taxon>Bacteroidales</taxon>
        <taxon>Prevotellaceae</taxon>
        <taxon>Alloprevotella</taxon>
    </lineage>
</organism>
<comment type="caution">
    <text evidence="3">The sequence shown here is derived from an EMBL/GenBank/DDBJ whole genome shotgun (WGS) entry which is preliminary data.</text>
</comment>
<dbReference type="InterPro" id="IPR032575">
    <property type="entry name" value="DUF4923"/>
</dbReference>
<dbReference type="OrthoDB" id="1001469at2"/>
<dbReference type="AlphaFoldDB" id="G5GEC8"/>
<evidence type="ECO:0000259" key="2">
    <source>
        <dbReference type="Pfam" id="PF16270"/>
    </source>
</evidence>
<dbReference type="EMBL" id="ACZK01000037">
    <property type="protein sequence ID" value="EHG20981.1"/>
    <property type="molecule type" value="Genomic_DNA"/>
</dbReference>
<evidence type="ECO:0000313" key="4">
    <source>
        <dbReference type="Proteomes" id="UP000015993"/>
    </source>
</evidence>
<accession>G5GEC8</accession>
<dbReference type="eggNOG" id="ENOG5032UZ2">
    <property type="taxonomic scope" value="Bacteria"/>
</dbReference>
<evidence type="ECO:0000256" key="1">
    <source>
        <dbReference type="SAM" id="SignalP"/>
    </source>
</evidence>
<dbReference type="Pfam" id="PF16270">
    <property type="entry name" value="DUF4923"/>
    <property type="match status" value="1"/>
</dbReference>
<keyword evidence="1" id="KW-0732">Signal</keyword>